<feature type="compositionally biased region" description="Gly residues" evidence="6">
    <location>
        <begin position="310"/>
        <end position="322"/>
    </location>
</feature>
<accession>A0A238EZV2</accession>
<dbReference type="SMART" id="SM00432">
    <property type="entry name" value="MADS"/>
    <property type="match status" value="1"/>
</dbReference>
<feature type="compositionally biased region" description="Basic and acidic residues" evidence="6">
    <location>
        <begin position="174"/>
        <end position="190"/>
    </location>
</feature>
<dbReference type="Gene3D" id="3.40.1810.10">
    <property type="entry name" value="Transcription factor, MADS-box"/>
    <property type="match status" value="1"/>
</dbReference>
<dbReference type="GO" id="GO:0000978">
    <property type="term" value="F:RNA polymerase II cis-regulatory region sequence-specific DNA binding"/>
    <property type="evidence" value="ECO:0007669"/>
    <property type="project" value="TreeGrafter"/>
</dbReference>
<feature type="compositionally biased region" description="Acidic residues" evidence="6">
    <location>
        <begin position="124"/>
        <end position="142"/>
    </location>
</feature>
<protein>
    <submittedName>
        <fullName evidence="8">BQ2448_5011 protein</fullName>
    </submittedName>
</protein>
<evidence type="ECO:0000256" key="3">
    <source>
        <dbReference type="ARBA" id="ARBA00023125"/>
    </source>
</evidence>
<dbReference type="Pfam" id="PF00319">
    <property type="entry name" value="SRF-TF"/>
    <property type="match status" value="1"/>
</dbReference>
<feature type="compositionally biased region" description="Polar residues" evidence="6">
    <location>
        <begin position="502"/>
        <end position="517"/>
    </location>
</feature>
<sequence>MGRRKISIAPIQDDRNRSVTFLKRKNGLFKKAYELGVLCKADVAVIVFNGANKLFESVRVFCDPWLMRGFHSGDMDQTLLRYAHYSGPAHEKRGPEYYGATDPGGLVTSAMGGKMAHCNGGDQGGEEDEVDEEEGSLVDDEDGNGRGDRMKREGPGGSKSKGKARGGSGSGKRSKLERDDDRRSDARSDSLDEQEQSSFYNDRKHASQQQQRFHSGQGPPSPQSFAASQNWPFHLGFPQPVFNNPYTSFPGFPQAPPPSFPGQSYPGGPPNSNGAWNPQLPGAGPGQGANPMSQNPFWAMQNFAQTYGASLGGGMPGGGPSGPLGHQNGNSSNGGPSGAPNGFSGDFAALQAAYGMGMMNSPGSGGPMPPFFGASPANGGGPSSSMPGLALSSLGNPNGPSAGPSSSRSTSSAPLPLYPGSAPPQQHRQGQAPLEISPVPIHRSASVTSLRRPSPAPVPPRTTDLTRGQSFDSSSQGRGSPSRSNSLPKPRLNINIPRPPGSTASTPGLDSNSRGRD</sequence>
<feature type="region of interest" description="Disordered" evidence="6">
    <location>
        <begin position="359"/>
        <end position="517"/>
    </location>
</feature>
<dbReference type="InterPro" id="IPR036879">
    <property type="entry name" value="TF_MADSbox_sf"/>
</dbReference>
<keyword evidence="2" id="KW-0805">Transcription regulation</keyword>
<dbReference type="GO" id="GO:0005634">
    <property type="term" value="C:nucleus"/>
    <property type="evidence" value="ECO:0007669"/>
    <property type="project" value="UniProtKB-SubCell"/>
</dbReference>
<evidence type="ECO:0000256" key="2">
    <source>
        <dbReference type="ARBA" id="ARBA00023015"/>
    </source>
</evidence>
<comment type="subcellular location">
    <subcellularLocation>
        <location evidence="1">Nucleus</location>
    </subcellularLocation>
</comment>
<dbReference type="InterPro" id="IPR002100">
    <property type="entry name" value="TF_MADSbox"/>
</dbReference>
<dbReference type="AlphaFoldDB" id="A0A238EZV2"/>
<dbReference type="PANTHER" id="PTHR11945:SF534">
    <property type="entry name" value="MYOCYTE-SPECIFIC ENHANCER FACTOR 2"/>
    <property type="match status" value="1"/>
</dbReference>
<evidence type="ECO:0000256" key="1">
    <source>
        <dbReference type="ARBA" id="ARBA00004123"/>
    </source>
</evidence>
<dbReference type="OrthoDB" id="1898716at2759"/>
<dbReference type="GO" id="GO:0046983">
    <property type="term" value="F:protein dimerization activity"/>
    <property type="evidence" value="ECO:0007669"/>
    <property type="project" value="InterPro"/>
</dbReference>
<dbReference type="PANTHER" id="PTHR11945">
    <property type="entry name" value="MADS BOX PROTEIN"/>
    <property type="match status" value="1"/>
</dbReference>
<feature type="compositionally biased region" description="Basic and acidic residues" evidence="6">
    <location>
        <begin position="143"/>
        <end position="154"/>
    </location>
</feature>
<dbReference type="SUPFAM" id="SSF55455">
    <property type="entry name" value="SRF-like"/>
    <property type="match status" value="1"/>
</dbReference>
<dbReference type="PROSITE" id="PS50066">
    <property type="entry name" value="MADS_BOX_2"/>
    <property type="match status" value="1"/>
</dbReference>
<evidence type="ECO:0000313" key="8">
    <source>
        <dbReference type="EMBL" id="SCV67400.1"/>
    </source>
</evidence>
<dbReference type="PRINTS" id="PR00404">
    <property type="entry name" value="MADSDOMAIN"/>
</dbReference>
<keyword evidence="4" id="KW-0804">Transcription</keyword>
<keyword evidence="5" id="KW-0539">Nucleus</keyword>
<dbReference type="GO" id="GO:0045944">
    <property type="term" value="P:positive regulation of transcription by RNA polymerase II"/>
    <property type="evidence" value="ECO:0007669"/>
    <property type="project" value="TreeGrafter"/>
</dbReference>
<gene>
    <name evidence="8" type="ORF">BQ2448_5011</name>
</gene>
<feature type="region of interest" description="Disordered" evidence="6">
    <location>
        <begin position="111"/>
        <end position="295"/>
    </location>
</feature>
<feature type="region of interest" description="Disordered" evidence="6">
    <location>
        <begin position="310"/>
        <end position="344"/>
    </location>
</feature>
<evidence type="ECO:0000313" key="9">
    <source>
        <dbReference type="Proteomes" id="UP000198372"/>
    </source>
</evidence>
<evidence type="ECO:0000256" key="4">
    <source>
        <dbReference type="ARBA" id="ARBA00023163"/>
    </source>
</evidence>
<feature type="compositionally biased region" description="Gly residues" evidence="6">
    <location>
        <begin position="155"/>
        <end position="170"/>
    </location>
</feature>
<name>A0A238EZV2_9BASI</name>
<reference evidence="9" key="1">
    <citation type="submission" date="2016-09" db="EMBL/GenBank/DDBJ databases">
        <authorList>
            <person name="Jeantristanb JTB J.-T."/>
            <person name="Ricardo R."/>
        </authorList>
    </citation>
    <scope>NUCLEOTIDE SEQUENCE [LARGE SCALE GENOMIC DNA]</scope>
</reference>
<dbReference type="Proteomes" id="UP000198372">
    <property type="component" value="Unassembled WGS sequence"/>
</dbReference>
<evidence type="ECO:0000256" key="5">
    <source>
        <dbReference type="ARBA" id="ARBA00023242"/>
    </source>
</evidence>
<evidence type="ECO:0000259" key="7">
    <source>
        <dbReference type="PROSITE" id="PS50066"/>
    </source>
</evidence>
<keyword evidence="9" id="KW-1185">Reference proteome</keyword>
<keyword evidence="3" id="KW-0238">DNA-binding</keyword>
<organism evidence="8 9">
    <name type="scientific">Microbotryum intermedium</name>
    <dbReference type="NCBI Taxonomy" id="269621"/>
    <lineage>
        <taxon>Eukaryota</taxon>
        <taxon>Fungi</taxon>
        <taxon>Dikarya</taxon>
        <taxon>Basidiomycota</taxon>
        <taxon>Pucciniomycotina</taxon>
        <taxon>Microbotryomycetes</taxon>
        <taxon>Microbotryales</taxon>
        <taxon>Microbotryaceae</taxon>
        <taxon>Microbotryum</taxon>
    </lineage>
</organism>
<feature type="compositionally biased region" description="Low complexity" evidence="6">
    <location>
        <begin position="323"/>
        <end position="344"/>
    </location>
</feature>
<feature type="compositionally biased region" description="Low complexity" evidence="6">
    <location>
        <begin position="467"/>
        <end position="486"/>
    </location>
</feature>
<dbReference type="GO" id="GO:0000981">
    <property type="term" value="F:DNA-binding transcription factor activity, RNA polymerase II-specific"/>
    <property type="evidence" value="ECO:0007669"/>
    <property type="project" value="TreeGrafter"/>
</dbReference>
<feature type="compositionally biased region" description="Low complexity" evidence="6">
    <location>
        <begin position="371"/>
        <end position="415"/>
    </location>
</feature>
<dbReference type="EMBL" id="FMSP01000002">
    <property type="protein sequence ID" value="SCV67400.1"/>
    <property type="molecule type" value="Genomic_DNA"/>
</dbReference>
<dbReference type="STRING" id="269621.A0A238EZV2"/>
<evidence type="ECO:0000256" key="6">
    <source>
        <dbReference type="SAM" id="MobiDB-lite"/>
    </source>
</evidence>
<feature type="domain" description="MADS-box" evidence="7">
    <location>
        <begin position="1"/>
        <end position="56"/>
    </location>
</feature>
<proteinExistence type="predicted"/>